<comment type="caution">
    <text evidence="1">The sequence shown here is derived from an EMBL/GenBank/DDBJ whole genome shotgun (WGS) entry which is preliminary data.</text>
</comment>
<evidence type="ECO:0000313" key="1">
    <source>
        <dbReference type="EMBL" id="KAJ1193599.1"/>
    </source>
</evidence>
<reference evidence="1" key="1">
    <citation type="journal article" date="2022" name="bioRxiv">
        <title>Sequencing and chromosome-scale assembly of the giantPleurodeles waltlgenome.</title>
        <authorList>
            <person name="Brown T."/>
            <person name="Elewa A."/>
            <person name="Iarovenko S."/>
            <person name="Subramanian E."/>
            <person name="Araus A.J."/>
            <person name="Petzold A."/>
            <person name="Susuki M."/>
            <person name="Suzuki K.-i.T."/>
            <person name="Hayashi T."/>
            <person name="Toyoda A."/>
            <person name="Oliveira C."/>
            <person name="Osipova E."/>
            <person name="Leigh N.D."/>
            <person name="Simon A."/>
            <person name="Yun M.H."/>
        </authorList>
    </citation>
    <scope>NUCLEOTIDE SEQUENCE</scope>
    <source>
        <strain evidence="1">20211129_DDA</strain>
        <tissue evidence="1">Liver</tissue>
    </source>
</reference>
<sequence length="107" mass="11677">MACHCQGRADPGVYGRQSTHCQKRSEDLRCWAKKTAEAQLAMASQLGRGARRTLTPLMFHTLAVAYPELDGRLRASQQPEGVSTVPNILLARGEVVFGSGMWAYGCP</sequence>
<evidence type="ECO:0000313" key="2">
    <source>
        <dbReference type="Proteomes" id="UP001066276"/>
    </source>
</evidence>
<dbReference type="EMBL" id="JANPWB010000004">
    <property type="protein sequence ID" value="KAJ1193599.1"/>
    <property type="molecule type" value="Genomic_DNA"/>
</dbReference>
<accession>A0AAV7V051</accession>
<dbReference type="AlphaFoldDB" id="A0AAV7V051"/>
<keyword evidence="2" id="KW-1185">Reference proteome</keyword>
<organism evidence="1 2">
    <name type="scientific">Pleurodeles waltl</name>
    <name type="common">Iberian ribbed newt</name>
    <dbReference type="NCBI Taxonomy" id="8319"/>
    <lineage>
        <taxon>Eukaryota</taxon>
        <taxon>Metazoa</taxon>
        <taxon>Chordata</taxon>
        <taxon>Craniata</taxon>
        <taxon>Vertebrata</taxon>
        <taxon>Euteleostomi</taxon>
        <taxon>Amphibia</taxon>
        <taxon>Batrachia</taxon>
        <taxon>Caudata</taxon>
        <taxon>Salamandroidea</taxon>
        <taxon>Salamandridae</taxon>
        <taxon>Pleurodelinae</taxon>
        <taxon>Pleurodeles</taxon>
    </lineage>
</organism>
<protein>
    <submittedName>
        <fullName evidence="1">Uncharacterized protein</fullName>
    </submittedName>
</protein>
<gene>
    <name evidence="1" type="ORF">NDU88_002895</name>
</gene>
<name>A0AAV7V051_PLEWA</name>
<dbReference type="Proteomes" id="UP001066276">
    <property type="component" value="Chromosome 2_2"/>
</dbReference>
<proteinExistence type="predicted"/>